<proteinExistence type="predicted"/>
<dbReference type="PANTHER" id="PTHR38460">
    <property type="entry name" value="TAUTOMERASE YOLI-RELATED"/>
    <property type="match status" value="1"/>
</dbReference>
<dbReference type="Proteomes" id="UP001330812">
    <property type="component" value="Chromosome"/>
</dbReference>
<evidence type="ECO:0000259" key="1">
    <source>
        <dbReference type="Pfam" id="PF12680"/>
    </source>
</evidence>
<dbReference type="PANTHER" id="PTHR38460:SF1">
    <property type="entry name" value="TAUTOMERASE YOLI-RELATED"/>
    <property type="match status" value="1"/>
</dbReference>
<reference evidence="2 3" key="1">
    <citation type="journal article" date="2015" name="Int. J. Syst. Evol. Microbiol.">
        <title>Amycolatopsis rhabdoformis sp. nov., an actinomycete isolated from a tropical forest soil.</title>
        <authorList>
            <person name="Souza W.R."/>
            <person name="Silva R.E."/>
            <person name="Goodfellow M."/>
            <person name="Busarakam K."/>
            <person name="Figueiro F.S."/>
            <person name="Ferreira D."/>
            <person name="Rodrigues-Filho E."/>
            <person name="Moraes L.A.B."/>
            <person name="Zucchi T.D."/>
        </authorList>
    </citation>
    <scope>NUCLEOTIDE SEQUENCE [LARGE SCALE GENOMIC DNA]</scope>
    <source>
        <strain evidence="2 3">NCIMB 14900</strain>
    </source>
</reference>
<dbReference type="InterPro" id="IPR014347">
    <property type="entry name" value="Tautomerase/MIF_sf"/>
</dbReference>
<dbReference type="RefSeq" id="WP_326835328.1">
    <property type="nucleotide sequence ID" value="NZ_CP142149.1"/>
</dbReference>
<keyword evidence="3" id="KW-1185">Reference proteome</keyword>
<evidence type="ECO:0000313" key="3">
    <source>
        <dbReference type="Proteomes" id="UP001330812"/>
    </source>
</evidence>
<gene>
    <name evidence="2" type="ORF">VSH64_10435</name>
</gene>
<dbReference type="Gene3D" id="3.10.450.50">
    <property type="match status" value="1"/>
</dbReference>
<feature type="domain" description="SnoaL-like" evidence="1">
    <location>
        <begin position="153"/>
        <end position="257"/>
    </location>
</feature>
<protein>
    <submittedName>
        <fullName evidence="2">Tautomerase family protein</fullName>
    </submittedName>
</protein>
<dbReference type="InterPro" id="IPR037479">
    <property type="entry name" value="Tauto_MSAD"/>
</dbReference>
<dbReference type="Pfam" id="PF14552">
    <property type="entry name" value="Tautomerase_2"/>
    <property type="match status" value="1"/>
</dbReference>
<name>A0ABZ1IDH9_9PSEU</name>
<accession>A0ABZ1IDH9</accession>
<dbReference type="InterPro" id="IPR037401">
    <property type="entry name" value="SnoaL-like"/>
</dbReference>
<dbReference type="Gene3D" id="3.30.429.10">
    <property type="entry name" value="Macrophage Migration Inhibitory Factor"/>
    <property type="match status" value="1"/>
</dbReference>
<evidence type="ECO:0000313" key="2">
    <source>
        <dbReference type="EMBL" id="WSE32521.1"/>
    </source>
</evidence>
<dbReference type="EMBL" id="CP142149">
    <property type="protein sequence ID" value="WSE32521.1"/>
    <property type="molecule type" value="Genomic_DNA"/>
</dbReference>
<dbReference type="SUPFAM" id="SSF55331">
    <property type="entry name" value="Tautomerase/MIF"/>
    <property type="match status" value="1"/>
</dbReference>
<dbReference type="Pfam" id="PF12680">
    <property type="entry name" value="SnoaL_2"/>
    <property type="match status" value="1"/>
</dbReference>
<organism evidence="2 3">
    <name type="scientific">Amycolatopsis rhabdoformis</name>
    <dbReference type="NCBI Taxonomy" id="1448059"/>
    <lineage>
        <taxon>Bacteria</taxon>
        <taxon>Bacillati</taxon>
        <taxon>Actinomycetota</taxon>
        <taxon>Actinomycetes</taxon>
        <taxon>Pseudonocardiales</taxon>
        <taxon>Pseudonocardiaceae</taxon>
        <taxon>Amycolatopsis</taxon>
    </lineage>
</organism>
<sequence>MPFVTIDLLRGKSAAYLAAVSQSVHDALVEGLGMQQDDRFQLIHQHEREEMVVARDFRGGPRSDDFLVVTIVDGLQRGDAKKKAFYRALVRNLSANPGTKPADVFVKMHETAPVNFSFADGVSGTETVAREALDRAATVPGTRDAYTPDEMAQAVTELFRDNDRARLVSMLRDDFVFKMPKSMPYGGEFVGAKAFDDYLARVVGSGNEYYSSFVTELVRLIEAEHHLTAQIAITATGKTTGEQMHVENAWVFDTTGGVFRSAQIYADTAAGRETAG</sequence>
<dbReference type="InterPro" id="IPR032710">
    <property type="entry name" value="NTF2-like_dom_sf"/>
</dbReference>
<dbReference type="SUPFAM" id="SSF54427">
    <property type="entry name" value="NTF2-like"/>
    <property type="match status" value="1"/>
</dbReference>